<feature type="binding site" evidence="4">
    <location>
        <position position="151"/>
    </location>
    <ligand>
        <name>Zn(2+)</name>
        <dbReference type="ChEBI" id="CHEBI:29105"/>
        <note>structural</note>
    </ligand>
</feature>
<dbReference type="InterPro" id="IPR007862">
    <property type="entry name" value="Adenylate_kinase_lid-dom"/>
</dbReference>
<dbReference type="Pfam" id="PF00406">
    <property type="entry name" value="ADK"/>
    <property type="match status" value="1"/>
</dbReference>
<keyword evidence="4" id="KW-0545">Nucleotide biosynthesis</keyword>
<comment type="subcellular location">
    <subcellularLocation>
        <location evidence="4 6">Cytoplasm</location>
    </subcellularLocation>
</comment>
<comment type="function">
    <text evidence="4">Catalyzes the reversible transfer of the terminal phosphate group between ATP and AMP. Plays an important role in cellular energy homeostasis and in adenine nucleotide metabolism.</text>
</comment>
<dbReference type="Gene3D" id="3.40.50.300">
    <property type="entry name" value="P-loop containing nucleotide triphosphate hydrolases"/>
    <property type="match status" value="1"/>
</dbReference>
<evidence type="ECO:0000256" key="3">
    <source>
        <dbReference type="ARBA" id="ARBA00022777"/>
    </source>
</evidence>
<dbReference type="PRINTS" id="PR00094">
    <property type="entry name" value="ADENYLTKNASE"/>
</dbReference>
<feature type="binding site" evidence="4">
    <location>
        <position position="38"/>
    </location>
    <ligand>
        <name>AMP</name>
        <dbReference type="ChEBI" id="CHEBI:456215"/>
    </ligand>
</feature>
<keyword evidence="4" id="KW-0963">Cytoplasm</keyword>
<dbReference type="UniPathway" id="UPA00588">
    <property type="reaction ID" value="UER00649"/>
</dbReference>
<dbReference type="PANTHER" id="PTHR23359">
    <property type="entry name" value="NUCLEOTIDE KINASE"/>
    <property type="match status" value="1"/>
</dbReference>
<dbReference type="SUPFAM" id="SSF52540">
    <property type="entry name" value="P-loop containing nucleoside triphosphate hydrolases"/>
    <property type="match status" value="1"/>
</dbReference>
<feature type="binding site" evidence="4">
    <location>
        <position position="169"/>
    </location>
    <ligand>
        <name>AMP</name>
        <dbReference type="ChEBI" id="CHEBI:456215"/>
    </ligand>
</feature>
<keyword evidence="4 6" id="KW-0067">ATP-binding</keyword>
<dbReference type="GO" id="GO:0004017">
    <property type="term" value="F:AMP kinase activity"/>
    <property type="evidence" value="ECO:0007669"/>
    <property type="project" value="UniProtKB-UniRule"/>
</dbReference>
<feature type="binding site" evidence="4">
    <location>
        <begin position="88"/>
        <end position="91"/>
    </location>
    <ligand>
        <name>AMP</name>
        <dbReference type="ChEBI" id="CHEBI:456215"/>
    </ligand>
</feature>
<dbReference type="AlphaFoldDB" id="A0A2I8VLA5"/>
<dbReference type="NCBIfam" id="TIGR01351">
    <property type="entry name" value="adk"/>
    <property type="match status" value="1"/>
</dbReference>
<dbReference type="InterPro" id="IPR006259">
    <property type="entry name" value="Adenyl_kin_sub"/>
</dbReference>
<feature type="binding site" evidence="4">
    <location>
        <position position="197"/>
    </location>
    <ligand>
        <name>ATP</name>
        <dbReference type="ChEBI" id="CHEBI:30616"/>
    </ligand>
</feature>
<keyword evidence="2 4" id="KW-0547">Nucleotide-binding</keyword>
<comment type="caution">
    <text evidence="4">Lacks conserved residue(s) required for the propagation of feature annotation.</text>
</comment>
<evidence type="ECO:0000313" key="9">
    <source>
        <dbReference type="Proteomes" id="UP000236584"/>
    </source>
</evidence>
<dbReference type="Proteomes" id="UP000236584">
    <property type="component" value="Chromosome"/>
</dbReference>
<feature type="region of interest" description="LID" evidence="4">
    <location>
        <begin position="124"/>
        <end position="161"/>
    </location>
</feature>
<dbReference type="OrthoDB" id="31230at2157"/>
<protein>
    <recommendedName>
        <fullName evidence="4 6">Adenylate kinase</fullName>
        <shortName evidence="4">AK</shortName>
        <ecNumber evidence="4 6">2.7.4.3</ecNumber>
    </recommendedName>
    <alternativeName>
        <fullName evidence="4">ATP-AMP transphosphorylase</fullName>
    </alternativeName>
    <alternativeName>
        <fullName evidence="4">ATP:AMP phosphotransferase</fullName>
    </alternativeName>
    <alternativeName>
        <fullName evidence="4">Adenylate monophosphate kinase</fullName>
    </alternativeName>
</protein>
<feature type="binding site" evidence="4">
    <location>
        <begin position="63"/>
        <end position="65"/>
    </location>
    <ligand>
        <name>AMP</name>
        <dbReference type="ChEBI" id="CHEBI:456215"/>
    </ligand>
</feature>
<comment type="catalytic activity">
    <reaction evidence="4 6">
        <text>AMP + ATP = 2 ADP</text>
        <dbReference type="Rhea" id="RHEA:12973"/>
        <dbReference type="ChEBI" id="CHEBI:30616"/>
        <dbReference type="ChEBI" id="CHEBI:456215"/>
        <dbReference type="ChEBI" id="CHEBI:456216"/>
        <dbReference type="EC" id="2.7.4.3"/>
    </reaction>
</comment>
<comment type="pathway">
    <text evidence="4">Purine metabolism; AMP biosynthesis via salvage pathway; AMP from ADP: step 1/1.</text>
</comment>
<dbReference type="RefSeq" id="WP_103426387.1">
    <property type="nucleotide sequence ID" value="NZ_CP026309.1"/>
</dbReference>
<feature type="binding site" evidence="4">
    <location>
        <position position="148"/>
    </location>
    <ligand>
        <name>Zn(2+)</name>
        <dbReference type="ChEBI" id="CHEBI:29105"/>
        <note>structural</note>
    </ligand>
</feature>
<feature type="binding site" evidence="4">
    <location>
        <begin position="134"/>
        <end position="135"/>
    </location>
    <ligand>
        <name>ATP</name>
        <dbReference type="ChEBI" id="CHEBI:30616"/>
    </ligand>
</feature>
<reference evidence="8 9" key="1">
    <citation type="submission" date="2018-01" db="EMBL/GenBank/DDBJ databases">
        <title>Complete genome sequence of Salinigranum rubrum GX10T, an extremely halophilic archaeon isolated from a marine solar saltern.</title>
        <authorList>
            <person name="Han S."/>
        </authorList>
    </citation>
    <scope>NUCLEOTIDE SEQUENCE [LARGE SCALE GENOMIC DNA]</scope>
    <source>
        <strain evidence="8 9">GX10</strain>
    </source>
</reference>
<organism evidence="8 9">
    <name type="scientific">Salinigranum rubrum</name>
    <dbReference type="NCBI Taxonomy" id="755307"/>
    <lineage>
        <taxon>Archaea</taxon>
        <taxon>Methanobacteriati</taxon>
        <taxon>Methanobacteriota</taxon>
        <taxon>Stenosarchaea group</taxon>
        <taxon>Halobacteria</taxon>
        <taxon>Halobacteriales</taxon>
        <taxon>Haloferacaceae</taxon>
        <taxon>Salinigranum</taxon>
    </lineage>
</organism>
<evidence type="ECO:0000256" key="5">
    <source>
        <dbReference type="RuleBase" id="RU003330"/>
    </source>
</evidence>
<dbReference type="GO" id="GO:0005737">
    <property type="term" value="C:cytoplasm"/>
    <property type="evidence" value="ECO:0007669"/>
    <property type="project" value="UniProtKB-SubCell"/>
</dbReference>
<evidence type="ECO:0000256" key="2">
    <source>
        <dbReference type="ARBA" id="ARBA00022741"/>
    </source>
</evidence>
<dbReference type="FunFam" id="3.40.50.300:FF:000106">
    <property type="entry name" value="Adenylate kinase mitochondrial"/>
    <property type="match status" value="1"/>
</dbReference>
<evidence type="ECO:0000313" key="8">
    <source>
        <dbReference type="EMBL" id="AUV82698.1"/>
    </source>
</evidence>
<sequence length="213" mass="23646">MSKHILLLGAPGAGKGTQSKRLAAEFDLEHVTTGDALRANKDMDISYMDTEFDTPRAYMEAGELVPDAVVNEIVKTALSQADGYVLDGYPRNLDQAEYLSEITDLDAALFLDVNEEELVDRLTGRRVCSECGTSFHVEFSPPAEEGVCDACGGELVQRDDDSEDTVRERLRVYYENTEPVVEHYRERGELVEIDGEGTPDEVFDEIVDAVDDE</sequence>
<dbReference type="GeneID" id="35593319"/>
<evidence type="ECO:0000256" key="1">
    <source>
        <dbReference type="ARBA" id="ARBA00022679"/>
    </source>
</evidence>
<keyword evidence="1 4" id="KW-0808">Transferase</keyword>
<dbReference type="KEGG" id="srub:C2R22_14465"/>
<dbReference type="PROSITE" id="PS00113">
    <property type="entry name" value="ADENYLATE_KINASE"/>
    <property type="match status" value="1"/>
</dbReference>
<feature type="binding site" evidence="4">
    <location>
        <begin position="12"/>
        <end position="17"/>
    </location>
    <ligand>
        <name>ATP</name>
        <dbReference type="ChEBI" id="CHEBI:30616"/>
    </ligand>
</feature>
<dbReference type="InterPro" id="IPR027417">
    <property type="entry name" value="P-loop_NTPase"/>
</dbReference>
<dbReference type="InterPro" id="IPR000850">
    <property type="entry name" value="Adenylat/UMP-CMP_kin"/>
</dbReference>
<dbReference type="EMBL" id="CP026309">
    <property type="protein sequence ID" value="AUV82698.1"/>
    <property type="molecule type" value="Genomic_DNA"/>
</dbReference>
<evidence type="ECO:0000259" key="7">
    <source>
        <dbReference type="Pfam" id="PF05191"/>
    </source>
</evidence>
<gene>
    <name evidence="4" type="primary">adk</name>
    <name evidence="8" type="ORF">C2R22_14465</name>
</gene>
<feature type="domain" description="Adenylate kinase active site lid" evidence="7">
    <location>
        <begin position="125"/>
        <end position="160"/>
    </location>
</feature>
<dbReference type="EC" id="2.7.4.3" evidence="4 6"/>
<feature type="binding site" evidence="4">
    <location>
        <position position="95"/>
    </location>
    <ligand>
        <name>AMP</name>
        <dbReference type="ChEBI" id="CHEBI:456215"/>
    </ligand>
</feature>
<dbReference type="NCBIfam" id="NF011103">
    <property type="entry name" value="PRK14530.1"/>
    <property type="match status" value="1"/>
</dbReference>
<name>A0A2I8VLA5_9EURY</name>
<evidence type="ECO:0000256" key="6">
    <source>
        <dbReference type="RuleBase" id="RU003331"/>
    </source>
</evidence>
<comment type="similarity">
    <text evidence="4 5">Belongs to the adenylate kinase family.</text>
</comment>
<feature type="binding site" evidence="4">
    <location>
        <position position="158"/>
    </location>
    <ligand>
        <name>AMP</name>
        <dbReference type="ChEBI" id="CHEBI:456215"/>
    </ligand>
</feature>
<dbReference type="InterPro" id="IPR033690">
    <property type="entry name" value="Adenylat_kinase_CS"/>
</dbReference>
<dbReference type="HAMAP" id="MF_00235">
    <property type="entry name" value="Adenylate_kinase_Adk"/>
    <property type="match status" value="1"/>
</dbReference>
<comment type="domain">
    <text evidence="4">Consists of three domains, a large central CORE domain and two small peripheral domains, NMPbind and LID, which undergo movements during catalysis. The LID domain closes over the site of phosphoryl transfer upon ATP binding. Assembling and dissambling the active center during each catalytic cycle provides an effective means to prevent ATP hydrolysis. Some bacteria have evolved a zinc-coordinating structure that stabilizes the LID domain.</text>
</comment>
<comment type="subunit">
    <text evidence="4 6">Monomer.</text>
</comment>
<feature type="binding site" evidence="4">
    <location>
        <position position="33"/>
    </location>
    <ligand>
        <name>AMP</name>
        <dbReference type="ChEBI" id="CHEBI:456215"/>
    </ligand>
</feature>
<feature type="binding site" evidence="4">
    <location>
        <position position="128"/>
    </location>
    <ligand>
        <name>Zn(2+)</name>
        <dbReference type="ChEBI" id="CHEBI:29105"/>
        <note>structural</note>
    </ligand>
</feature>
<keyword evidence="3 4" id="KW-0418">Kinase</keyword>
<dbReference type="CDD" id="cd01428">
    <property type="entry name" value="ADK"/>
    <property type="match status" value="1"/>
</dbReference>
<keyword evidence="9" id="KW-1185">Reference proteome</keyword>
<dbReference type="GO" id="GO:0008270">
    <property type="term" value="F:zinc ion binding"/>
    <property type="evidence" value="ECO:0007669"/>
    <property type="project" value="UniProtKB-UniRule"/>
</dbReference>
<dbReference type="Pfam" id="PF05191">
    <property type="entry name" value="ADK_lid"/>
    <property type="match status" value="1"/>
</dbReference>
<proteinExistence type="inferred from homology"/>
<evidence type="ECO:0000256" key="4">
    <source>
        <dbReference type="HAMAP-Rule" id="MF_00235"/>
    </source>
</evidence>
<accession>A0A2I8VLA5</accession>
<feature type="binding site" evidence="4">
    <location>
        <position position="125"/>
    </location>
    <ligand>
        <name>ATP</name>
        <dbReference type="ChEBI" id="CHEBI:30616"/>
    </ligand>
</feature>
<dbReference type="GO" id="GO:0005524">
    <property type="term" value="F:ATP binding"/>
    <property type="evidence" value="ECO:0007669"/>
    <property type="project" value="UniProtKB-UniRule"/>
</dbReference>
<keyword evidence="4" id="KW-0862">Zinc</keyword>
<keyword evidence="4" id="KW-0479">Metal-binding</keyword>
<feature type="binding site" evidence="4">
    <location>
        <position position="131"/>
    </location>
    <ligand>
        <name>Zn(2+)</name>
        <dbReference type="ChEBI" id="CHEBI:29105"/>
        <note>structural</note>
    </ligand>
</feature>
<dbReference type="GO" id="GO:0044209">
    <property type="term" value="P:AMP salvage"/>
    <property type="evidence" value="ECO:0007669"/>
    <property type="project" value="UniProtKB-UniRule"/>
</dbReference>